<dbReference type="Gene3D" id="3.30.70.1440">
    <property type="entry name" value="Multidrug efflux transporter AcrB pore domain"/>
    <property type="match status" value="1"/>
</dbReference>
<feature type="transmembrane region" description="Helical" evidence="1">
    <location>
        <begin position="383"/>
        <end position="407"/>
    </location>
</feature>
<dbReference type="GO" id="GO:0005886">
    <property type="term" value="C:plasma membrane"/>
    <property type="evidence" value="ECO:0007669"/>
    <property type="project" value="TreeGrafter"/>
</dbReference>
<keyword evidence="1" id="KW-0472">Membrane</keyword>
<name>A0A1I4QPK2_9BACT</name>
<feature type="transmembrane region" description="Helical" evidence="1">
    <location>
        <begin position="330"/>
        <end position="350"/>
    </location>
</feature>
<dbReference type="PANTHER" id="PTHR32063">
    <property type="match status" value="1"/>
</dbReference>
<dbReference type="Proteomes" id="UP000199611">
    <property type="component" value="Unassembled WGS sequence"/>
</dbReference>
<keyword evidence="1" id="KW-1133">Transmembrane helix</keyword>
<sequence>MKSIIRWFVENHVAATMLKVFVVVAGLLQLYTMKVEVFPEASLDQVSVIVNYPNASPDEVEEAIIDKIEERVVGLEGVRKVTSIAAEGVGVVTVEFTEDRDVQEVLDDVKTEVGQITTFPEEAETPIIRENVVRMEVIDLVVYGDVSERVLKRAAQIVKDEIIRLPHVSLAEIFGARESEIHIEIPEENLRSLDLTLQDVASVVRRLSLNLPAGKVTNLEGEVLFRATGRVETARFYNDLVIISMPDGSRVRIRDIGRAREGFENIGMSVRYNGKPAMLIVVYRVSEQNALTVAREVKEFLPLLKKRLPAGVDVGYFADMSLVLKDRIRLLVKNLAMGFVLVVFLLGIFLDFRLSLWVSAGIPVSFLAAFAVLPFVDVSVNMVSLFAFIMVLGIVVDDAIVVGENIFRKSREGLNPVDAAVSGTVDVGIPVIFSVLTTMVAFAPLLGGSGMMGKIMRNIPLVVILVLAGSLLEAIFVLPSHLSRSSSLAGVDRPKMADRLLALFVSGPYSRFMSRCFRYRYLVVAFFGASIILSLGIWKAGWIGYTFFPNVEGDWIICSLRLPTGASEERTREVVNEVEKRLAAAVEEIEGTPSKDRELLVKSVSTLIGVQMSTEDLSGQFVSGSHLAQIFVELLPAQERDVSSTAVMNKWREKCAGLPGIEEITFQSALFSPGKPIQVNFYGDDEEMLRKAAEMLKKALSEYSGVYDIGDSMVAGKPEIKFDLLPWGRSLGLTLQDLAGQVRHAFYGAEALRFQRESDEVKVLVRLPEEERRTPDNLENLFIRTPAGGWVQFKDVAQARISRGYTYIEHEAKQRVVKVTADVNTAVANAKEIRSDLAKRVLPKILGAYSGIRYSFEGEAREERESLRDVFKGFGVALIGIYTLLAIPFRSFTQPLIVITAIPFGIVGALLGHIFLGYDVSIISLFGIVGLSGVVVNDSLVLVERINRLKPNSTISSAALEAVMVRFRPVILTSLTTFVGLVPIIFERSVQAKVLIPMAISLGFGIIFATVVTLILVPCLYLILEDFHLLLGKAGVLLRGLLRPVER</sequence>
<feature type="transmembrane region" description="Helical" evidence="1">
    <location>
        <begin position="519"/>
        <end position="538"/>
    </location>
</feature>
<feature type="transmembrane region" description="Helical" evidence="1">
    <location>
        <begin position="895"/>
        <end position="916"/>
    </location>
</feature>
<dbReference type="InterPro" id="IPR027463">
    <property type="entry name" value="AcrB_DN_DC_subdom"/>
</dbReference>
<proteinExistence type="predicted"/>
<dbReference type="InterPro" id="IPR001036">
    <property type="entry name" value="Acrflvin-R"/>
</dbReference>
<evidence type="ECO:0000256" key="1">
    <source>
        <dbReference type="SAM" id="Phobius"/>
    </source>
</evidence>
<dbReference type="AlphaFoldDB" id="A0A1I4QPK2"/>
<accession>A0A1I4QPK2</accession>
<keyword evidence="3" id="KW-1185">Reference proteome</keyword>
<dbReference type="GO" id="GO:0042910">
    <property type="term" value="F:xenobiotic transmembrane transporter activity"/>
    <property type="evidence" value="ECO:0007669"/>
    <property type="project" value="TreeGrafter"/>
</dbReference>
<dbReference type="PRINTS" id="PR00702">
    <property type="entry name" value="ACRIFLAVINRP"/>
</dbReference>
<dbReference type="PANTHER" id="PTHR32063:SF33">
    <property type="entry name" value="RND SUPERFAMILY EFFLUX PUMP PERMEASE COMPONENT"/>
    <property type="match status" value="1"/>
</dbReference>
<feature type="transmembrane region" description="Helical" evidence="1">
    <location>
        <begin position="12"/>
        <end position="31"/>
    </location>
</feature>
<feature type="transmembrane region" description="Helical" evidence="1">
    <location>
        <begin position="963"/>
        <end position="986"/>
    </location>
</feature>
<dbReference type="SUPFAM" id="SSF82693">
    <property type="entry name" value="Multidrug efflux transporter AcrB pore domain, PN1, PN2, PC1 and PC2 subdomains"/>
    <property type="match status" value="3"/>
</dbReference>
<protein>
    <submittedName>
        <fullName evidence="2">Multidrug efflux pump subunit AcrB</fullName>
    </submittedName>
</protein>
<dbReference type="RefSeq" id="WP_093392664.1">
    <property type="nucleotide sequence ID" value="NZ_FOUU01000001.1"/>
</dbReference>
<dbReference type="Gene3D" id="3.30.70.1430">
    <property type="entry name" value="Multidrug efflux transporter AcrB pore domain"/>
    <property type="match status" value="2"/>
</dbReference>
<evidence type="ECO:0000313" key="3">
    <source>
        <dbReference type="Proteomes" id="UP000199611"/>
    </source>
</evidence>
<keyword evidence="1" id="KW-0812">Transmembrane</keyword>
<dbReference type="SUPFAM" id="SSF82714">
    <property type="entry name" value="Multidrug efflux transporter AcrB TolC docking domain, DN and DC subdomains"/>
    <property type="match status" value="2"/>
</dbReference>
<dbReference type="Pfam" id="PF00873">
    <property type="entry name" value="ACR_tran"/>
    <property type="match status" value="1"/>
</dbReference>
<feature type="transmembrane region" description="Helical" evidence="1">
    <location>
        <begin position="923"/>
        <end position="943"/>
    </location>
</feature>
<dbReference type="Gene3D" id="1.20.1640.10">
    <property type="entry name" value="Multidrug efflux transporter AcrB transmembrane domain"/>
    <property type="match status" value="2"/>
</dbReference>
<dbReference type="STRING" id="39841.SAMN05660836_00136"/>
<dbReference type="Gene3D" id="3.30.70.1320">
    <property type="entry name" value="Multidrug efflux transporter AcrB pore domain like"/>
    <property type="match status" value="1"/>
</dbReference>
<gene>
    <name evidence="2" type="ORF">SAMN05660836_00136</name>
</gene>
<reference evidence="2 3" key="1">
    <citation type="submission" date="2016-10" db="EMBL/GenBank/DDBJ databases">
        <authorList>
            <person name="de Groot N.N."/>
        </authorList>
    </citation>
    <scope>NUCLEOTIDE SEQUENCE [LARGE SCALE GENOMIC DNA]</scope>
    <source>
        <strain evidence="2 3">DSM 9990</strain>
    </source>
</reference>
<dbReference type="OrthoDB" id="9806532at2"/>
<feature type="transmembrane region" description="Helical" evidence="1">
    <location>
        <begin position="459"/>
        <end position="478"/>
    </location>
</feature>
<feature type="transmembrane region" description="Helical" evidence="1">
    <location>
        <begin position="870"/>
        <end position="889"/>
    </location>
</feature>
<feature type="transmembrane region" description="Helical" evidence="1">
    <location>
        <begin position="998"/>
        <end position="1024"/>
    </location>
</feature>
<dbReference type="Gene3D" id="3.30.2090.10">
    <property type="entry name" value="Multidrug efflux transporter AcrB TolC docking domain, DN and DC subdomains"/>
    <property type="match status" value="2"/>
</dbReference>
<organism evidence="2 3">
    <name type="scientific">Thermodesulforhabdus norvegica</name>
    <dbReference type="NCBI Taxonomy" id="39841"/>
    <lineage>
        <taxon>Bacteria</taxon>
        <taxon>Pseudomonadati</taxon>
        <taxon>Thermodesulfobacteriota</taxon>
        <taxon>Syntrophobacteria</taxon>
        <taxon>Syntrophobacterales</taxon>
        <taxon>Thermodesulforhabdaceae</taxon>
        <taxon>Thermodesulforhabdus</taxon>
    </lineage>
</organism>
<dbReference type="EMBL" id="FOUU01000001">
    <property type="protein sequence ID" value="SFM41640.1"/>
    <property type="molecule type" value="Genomic_DNA"/>
</dbReference>
<evidence type="ECO:0000313" key="2">
    <source>
        <dbReference type="EMBL" id="SFM41640.1"/>
    </source>
</evidence>
<feature type="transmembrane region" description="Helical" evidence="1">
    <location>
        <begin position="427"/>
        <end position="447"/>
    </location>
</feature>
<feature type="transmembrane region" description="Helical" evidence="1">
    <location>
        <begin position="356"/>
        <end position="376"/>
    </location>
</feature>
<dbReference type="SUPFAM" id="SSF82866">
    <property type="entry name" value="Multidrug efflux transporter AcrB transmembrane domain"/>
    <property type="match status" value="2"/>
</dbReference>